<dbReference type="EMBL" id="AXCV01000124">
    <property type="protein sequence ID" value="KGO32014.1"/>
    <property type="molecule type" value="Genomic_DNA"/>
</dbReference>
<gene>
    <name evidence="1" type="ORF">Q757_03570</name>
</gene>
<accession>A0ABR4XSF9</accession>
<protein>
    <submittedName>
        <fullName evidence="1">Uncharacterized protein</fullName>
    </submittedName>
</protein>
<dbReference type="Proteomes" id="UP000030023">
    <property type="component" value="Unassembled WGS sequence"/>
</dbReference>
<evidence type="ECO:0000313" key="1">
    <source>
        <dbReference type="EMBL" id="KGO32014.1"/>
    </source>
</evidence>
<sequence>MAKTIASKIEIRVGAIDKSGQSKFSESFSENKLFSKTAFDLKAGQEYSFDRVISVATSYECPDPEKIVEDDLSALSFQKNP</sequence>
<organism evidence="1 2">
    <name type="scientific">Oenococcus alcoholitolerans</name>
    <dbReference type="NCBI Taxonomy" id="931074"/>
    <lineage>
        <taxon>Bacteria</taxon>
        <taxon>Bacillati</taxon>
        <taxon>Bacillota</taxon>
        <taxon>Bacilli</taxon>
        <taxon>Lactobacillales</taxon>
        <taxon>Lactobacillaceae</taxon>
        <taxon>Oenococcus</taxon>
    </lineage>
</organism>
<comment type="caution">
    <text evidence="1">The sequence shown here is derived from an EMBL/GenBank/DDBJ whole genome shotgun (WGS) entry which is preliminary data.</text>
</comment>
<name>A0ABR4XSF9_9LACO</name>
<keyword evidence="2" id="KW-1185">Reference proteome</keyword>
<evidence type="ECO:0000313" key="2">
    <source>
        <dbReference type="Proteomes" id="UP000030023"/>
    </source>
</evidence>
<reference evidence="1 2" key="1">
    <citation type="journal article" date="2014" name="Antonie Van Leeuwenhoek">
        <title>Oenococcus alcoholitolerans sp. nov., a lactic acid bacteria isolated from cachaca and ethanol fermentation processes.</title>
        <authorList>
            <person name="Badotti F."/>
            <person name="Moreira A.P."/>
            <person name="Tonon L.A."/>
            <person name="de Lucena B.T."/>
            <person name="Gomes Fde C."/>
            <person name="Kruger R."/>
            <person name="Thompson C.C."/>
            <person name="de Morais M.A.Jr."/>
            <person name="Rosa C.A."/>
            <person name="Thompson F.L."/>
        </authorList>
    </citation>
    <scope>NUCLEOTIDE SEQUENCE [LARGE SCALE GENOMIC DNA]</scope>
    <source>
        <strain evidence="1 2">UFRJ-M7.2.18</strain>
    </source>
</reference>
<proteinExistence type="predicted"/>